<accession>A0A2C8F5D8</accession>
<dbReference type="RefSeq" id="WP_097010593.1">
    <property type="nucleotide sequence ID" value="NZ_LT907975.1"/>
</dbReference>
<evidence type="ECO:0000259" key="2">
    <source>
        <dbReference type="Pfam" id="PF13542"/>
    </source>
</evidence>
<evidence type="ECO:0000259" key="1">
    <source>
        <dbReference type="Pfam" id="PF01610"/>
    </source>
</evidence>
<gene>
    <name evidence="4" type="ORF">DPRO_0428</name>
    <name evidence="5" type="ORF">DPRO_1813</name>
</gene>
<dbReference type="EMBL" id="LT907975">
    <property type="protein sequence ID" value="SOB58713.1"/>
    <property type="molecule type" value="Genomic_DNA"/>
</dbReference>
<sequence length="404" mass="46526">MSTSLMYHAFGLTGFDYVRQSFVAGNIIFDVRPKPKLVRCPECKSQEVVRRGSFERWLRTVPIGFKPVWLCVEAPRVECRKCGCVRRIDLKIAEPRRWYTRAFERFALALTKMMTMLDASALLGIGWDGIKSIFKRHLQRRFGNPSLSGLKYIAIDEISVRKGHKYLTLVMDLESGAIVFVGDGKGAEALDPFWKRLKRSSAMVQAVATDLSIAYISAVMTHLPGVPLVFDHFHVVKLMNDKLTEIRRKIFQELENMPGREVLKGSRWILLKNPENLNKKRNEPERLKEALRFNEPLATAYYMKEDLRQIWSQSDKAKAFVFLDDWIARATTSGIGPLVKMGNTMVKFRFGILAWYDHPISSGPMEGSNNKIKTMKRQAYGYRDKEFFKLRIMGIHESRFILTG</sequence>
<dbReference type="InterPro" id="IPR029261">
    <property type="entry name" value="Transposase_Znf"/>
</dbReference>
<dbReference type="Proteomes" id="UP000219215">
    <property type="component" value="Chromosome DPRO"/>
</dbReference>
<evidence type="ECO:0000313" key="6">
    <source>
        <dbReference type="Proteomes" id="UP000219215"/>
    </source>
</evidence>
<proteinExistence type="predicted"/>
<dbReference type="KEGG" id="pprf:DPRO_1813"/>
<dbReference type="Pfam" id="PF13542">
    <property type="entry name" value="HTH_Tnp_ISL3"/>
    <property type="match status" value="1"/>
</dbReference>
<reference evidence="6" key="1">
    <citation type="submission" date="2017-09" db="EMBL/GenBank/DDBJ databases">
        <authorList>
            <person name="Regsiter A."/>
            <person name="William W."/>
        </authorList>
    </citation>
    <scope>NUCLEOTIDE SEQUENCE [LARGE SCALE GENOMIC DNA]</scope>
    <source>
        <strain evidence="6">500-1</strain>
    </source>
</reference>
<dbReference type="AlphaFoldDB" id="A0A2C8F5D8"/>
<dbReference type="PANTHER" id="PTHR33498:SF1">
    <property type="entry name" value="TRANSPOSASE FOR INSERTION SEQUENCE ELEMENT IS1557"/>
    <property type="match status" value="1"/>
</dbReference>
<dbReference type="Pfam" id="PF14690">
    <property type="entry name" value="Zn_ribbon_ISL3"/>
    <property type="match status" value="1"/>
</dbReference>
<dbReference type="InterPro" id="IPR032877">
    <property type="entry name" value="Transposase_HTH"/>
</dbReference>
<evidence type="ECO:0000313" key="4">
    <source>
        <dbReference type="EMBL" id="SOB57308.1"/>
    </source>
</evidence>
<organism evidence="4 6">
    <name type="scientific">Pseudodesulfovibrio profundus</name>
    <dbReference type="NCBI Taxonomy" id="57320"/>
    <lineage>
        <taxon>Bacteria</taxon>
        <taxon>Pseudomonadati</taxon>
        <taxon>Thermodesulfobacteriota</taxon>
        <taxon>Desulfovibrionia</taxon>
        <taxon>Desulfovibrionales</taxon>
        <taxon>Desulfovibrionaceae</taxon>
    </lineage>
</organism>
<dbReference type="PANTHER" id="PTHR33498">
    <property type="entry name" value="TRANSPOSASE FOR INSERTION SEQUENCE ELEMENT IS1557"/>
    <property type="match status" value="1"/>
</dbReference>
<name>A0A2C8F5D8_9BACT</name>
<dbReference type="OrthoDB" id="46712at2"/>
<dbReference type="NCBIfam" id="NF033550">
    <property type="entry name" value="transpos_ISL3"/>
    <property type="match status" value="1"/>
</dbReference>
<evidence type="ECO:0000259" key="3">
    <source>
        <dbReference type="Pfam" id="PF14690"/>
    </source>
</evidence>
<dbReference type="InterPro" id="IPR047951">
    <property type="entry name" value="Transpos_ISL3"/>
</dbReference>
<dbReference type="InterPro" id="IPR002560">
    <property type="entry name" value="Transposase_DDE"/>
</dbReference>
<dbReference type="KEGG" id="pprf:DPRO_0428"/>
<feature type="domain" description="Transposase IS204/IS1001/IS1096/IS1165 zinc-finger" evidence="3">
    <location>
        <begin position="38"/>
        <end position="82"/>
    </location>
</feature>
<keyword evidence="6" id="KW-1185">Reference proteome</keyword>
<reference evidence="4" key="2">
    <citation type="submission" date="2017-09" db="EMBL/GenBank/DDBJ databases">
        <authorList>
            <person name="Ehlers B."/>
            <person name="Leendertz F.H."/>
        </authorList>
    </citation>
    <scope>NUCLEOTIDE SEQUENCE [LARGE SCALE GENOMIC DNA]</scope>
    <source>
        <strain evidence="4">500-1</strain>
    </source>
</reference>
<feature type="domain" description="Transposase IS204/IS1001/IS1096/IS1165 helix-turn-helix" evidence="2">
    <location>
        <begin position="90"/>
        <end position="137"/>
    </location>
</feature>
<feature type="domain" description="Transposase IS204/IS1001/IS1096/IS1165 DDE" evidence="1">
    <location>
        <begin position="153"/>
        <end position="392"/>
    </location>
</feature>
<dbReference type="EMBL" id="LT907975">
    <property type="protein sequence ID" value="SOB57308.1"/>
    <property type="molecule type" value="Genomic_DNA"/>
</dbReference>
<dbReference type="Pfam" id="PF01610">
    <property type="entry name" value="DDE_Tnp_ISL3"/>
    <property type="match status" value="1"/>
</dbReference>
<protein>
    <submittedName>
        <fullName evidence="4">Transposase</fullName>
    </submittedName>
</protein>
<evidence type="ECO:0000313" key="5">
    <source>
        <dbReference type="EMBL" id="SOB58713.1"/>
    </source>
</evidence>